<dbReference type="Gene3D" id="3.40.50.720">
    <property type="entry name" value="NAD(P)-binding Rossmann-like Domain"/>
    <property type="match status" value="1"/>
</dbReference>
<dbReference type="InterPro" id="IPR036291">
    <property type="entry name" value="NAD(P)-bd_dom_sf"/>
</dbReference>
<dbReference type="InterPro" id="IPR000683">
    <property type="entry name" value="Gfo/Idh/MocA-like_OxRdtase_N"/>
</dbReference>
<protein>
    <submittedName>
        <fullName evidence="3">Gfo/Idh/MocA family oxidoreductase</fullName>
    </submittedName>
</protein>
<evidence type="ECO:0000313" key="3">
    <source>
        <dbReference type="EMBL" id="WOK08386.1"/>
    </source>
</evidence>
<dbReference type="RefSeq" id="WP_317491027.1">
    <property type="nucleotide sequence ID" value="NZ_CP136051.1"/>
</dbReference>
<dbReference type="PANTHER" id="PTHR43249:SF1">
    <property type="entry name" value="D-GLUCOSIDE 3-DEHYDROGENASE"/>
    <property type="match status" value="1"/>
</dbReference>
<dbReference type="InterPro" id="IPR055170">
    <property type="entry name" value="GFO_IDH_MocA-like_dom"/>
</dbReference>
<accession>A0ABZ0IUF5</accession>
<dbReference type="Proteomes" id="UP001302349">
    <property type="component" value="Chromosome"/>
</dbReference>
<feature type="domain" description="Gfo/Idh/MocA-like oxidoreductase N-terminal" evidence="1">
    <location>
        <begin position="4"/>
        <end position="119"/>
    </location>
</feature>
<keyword evidence="4" id="KW-1185">Reference proteome</keyword>
<reference evidence="3 4" key="1">
    <citation type="journal article" date="2023" name="Microbiol. Resour. Announc.">
        <title>Complete Genome Sequence of Imperialibacter roseus strain P4T.</title>
        <authorList>
            <person name="Tizabi D.R."/>
            <person name="Bachvaroff T."/>
            <person name="Hill R.T."/>
        </authorList>
    </citation>
    <scope>NUCLEOTIDE SEQUENCE [LARGE SCALE GENOMIC DNA]</scope>
    <source>
        <strain evidence="3 4">P4T</strain>
    </source>
</reference>
<proteinExistence type="predicted"/>
<dbReference type="EMBL" id="CP136051">
    <property type="protein sequence ID" value="WOK08386.1"/>
    <property type="molecule type" value="Genomic_DNA"/>
</dbReference>
<evidence type="ECO:0000313" key="4">
    <source>
        <dbReference type="Proteomes" id="UP001302349"/>
    </source>
</evidence>
<dbReference type="Pfam" id="PF22725">
    <property type="entry name" value="GFO_IDH_MocA_C3"/>
    <property type="match status" value="1"/>
</dbReference>
<gene>
    <name evidence="3" type="ORF">RT717_07005</name>
</gene>
<dbReference type="SUPFAM" id="SSF51735">
    <property type="entry name" value="NAD(P)-binding Rossmann-fold domains"/>
    <property type="match status" value="1"/>
</dbReference>
<name>A0ABZ0IUF5_9BACT</name>
<sequence>MEKIRVGVVGSGKAAGMHADGIVNIKNASLVAVQSRSKERGEAFAGKYGAKAYQDIADMVSAEKLDMVTVCSPHPNHLEAVEAAMSQGAHVLVEKPLASTLEDCDAMIAASKKYGKKLGMVSQRRILPASQRIRKAIDAGKVGSPALGIAQLLGWRGEDYYKSDPWRGSWEHEGGGVLVNQAPHQIDLLQWYMGGEMESLYGVWNNINHPYIEVDDTAVAIIKFKGGGIANLILSNSQKPGLYGKVHIHGSNGASVGVQTDGGAMFIAGISKVQEPPKTDLWTVPGEEGLVAQWEKEDVDLFHREDPIEYFIRAQNQDFVDAIINDRPPMVDGKEGRKTVEIFTAIYRSMKEGKEIKWPLI</sequence>
<evidence type="ECO:0000259" key="2">
    <source>
        <dbReference type="Pfam" id="PF22725"/>
    </source>
</evidence>
<dbReference type="PANTHER" id="PTHR43249">
    <property type="entry name" value="UDP-N-ACETYL-2-AMINO-2-DEOXY-D-GLUCURONATE OXIDASE"/>
    <property type="match status" value="1"/>
</dbReference>
<dbReference type="Pfam" id="PF01408">
    <property type="entry name" value="GFO_IDH_MocA"/>
    <property type="match status" value="1"/>
</dbReference>
<dbReference type="Gene3D" id="3.30.360.10">
    <property type="entry name" value="Dihydrodipicolinate Reductase, domain 2"/>
    <property type="match status" value="1"/>
</dbReference>
<dbReference type="InterPro" id="IPR052515">
    <property type="entry name" value="Gfo/Idh/MocA_Oxidoreductase"/>
</dbReference>
<feature type="domain" description="GFO/IDH/MocA-like oxidoreductase" evidence="2">
    <location>
        <begin position="131"/>
        <end position="254"/>
    </location>
</feature>
<evidence type="ECO:0000259" key="1">
    <source>
        <dbReference type="Pfam" id="PF01408"/>
    </source>
</evidence>
<dbReference type="SUPFAM" id="SSF55347">
    <property type="entry name" value="Glyceraldehyde-3-phosphate dehydrogenase-like, C-terminal domain"/>
    <property type="match status" value="1"/>
</dbReference>
<organism evidence="3 4">
    <name type="scientific">Imperialibacter roseus</name>
    <dbReference type="NCBI Taxonomy" id="1324217"/>
    <lineage>
        <taxon>Bacteria</taxon>
        <taxon>Pseudomonadati</taxon>
        <taxon>Bacteroidota</taxon>
        <taxon>Cytophagia</taxon>
        <taxon>Cytophagales</taxon>
        <taxon>Flammeovirgaceae</taxon>
        <taxon>Imperialibacter</taxon>
    </lineage>
</organism>